<feature type="region of interest" description="Disordered" evidence="1">
    <location>
        <begin position="1"/>
        <end position="45"/>
    </location>
</feature>
<evidence type="ECO:0000313" key="3">
    <source>
        <dbReference type="Proteomes" id="UP001501005"/>
    </source>
</evidence>
<comment type="caution">
    <text evidence="2">The sequence shown here is derived from an EMBL/GenBank/DDBJ whole genome shotgun (WGS) entry which is preliminary data.</text>
</comment>
<dbReference type="RefSeq" id="WP_344049841.1">
    <property type="nucleotide sequence ID" value="NZ_BAAAHG010000019.1"/>
</dbReference>
<dbReference type="EMBL" id="BAAAHG010000019">
    <property type="protein sequence ID" value="GAA0914080.1"/>
    <property type="molecule type" value="Genomic_DNA"/>
</dbReference>
<feature type="compositionally biased region" description="Basic and acidic residues" evidence="1">
    <location>
        <begin position="19"/>
        <end position="30"/>
    </location>
</feature>
<sequence>MSWTGHFHGFGPWVGSPEAYHREGDRRPPHPDPPAPPATDDDKKAREALARYREVAAEFPVSPLPPMMSGHWLMKRGQASHERTWTDAAAAVDWLTKHYLDNPPAGHGDGARQGPELDHKRTYALDVLPGGVDVSWVYYNQAGNIVSITSCAARTSTTLTLRARWHCSGCYFARTSPD</sequence>
<protein>
    <submittedName>
        <fullName evidence="2">Uncharacterized protein</fullName>
    </submittedName>
</protein>
<evidence type="ECO:0000313" key="2">
    <source>
        <dbReference type="EMBL" id="GAA0914080.1"/>
    </source>
</evidence>
<dbReference type="Proteomes" id="UP001501005">
    <property type="component" value="Unassembled WGS sequence"/>
</dbReference>
<name>A0ABN1NQQ6_9ACTN</name>
<gene>
    <name evidence="2" type="ORF">GCM10009549_28180</name>
</gene>
<proteinExistence type="predicted"/>
<keyword evidence="3" id="KW-1185">Reference proteome</keyword>
<reference evidence="2 3" key="1">
    <citation type="journal article" date="2019" name="Int. J. Syst. Evol. Microbiol.">
        <title>The Global Catalogue of Microorganisms (GCM) 10K type strain sequencing project: providing services to taxonomists for standard genome sequencing and annotation.</title>
        <authorList>
            <consortium name="The Broad Institute Genomics Platform"/>
            <consortium name="The Broad Institute Genome Sequencing Center for Infectious Disease"/>
            <person name="Wu L."/>
            <person name="Ma J."/>
        </authorList>
    </citation>
    <scope>NUCLEOTIDE SEQUENCE [LARGE SCALE GENOMIC DNA]</scope>
    <source>
        <strain evidence="2 3">JCM 10673</strain>
    </source>
</reference>
<organism evidence="2 3">
    <name type="scientific">Streptomyces thermoalcalitolerans</name>
    <dbReference type="NCBI Taxonomy" id="65605"/>
    <lineage>
        <taxon>Bacteria</taxon>
        <taxon>Bacillati</taxon>
        <taxon>Actinomycetota</taxon>
        <taxon>Actinomycetes</taxon>
        <taxon>Kitasatosporales</taxon>
        <taxon>Streptomycetaceae</taxon>
        <taxon>Streptomyces</taxon>
    </lineage>
</organism>
<accession>A0ABN1NQQ6</accession>
<evidence type="ECO:0000256" key="1">
    <source>
        <dbReference type="SAM" id="MobiDB-lite"/>
    </source>
</evidence>